<dbReference type="PANTHER" id="PTHR36917">
    <property type="entry name" value="INTRACELLULAR SEPTATION PROTEIN A-RELATED"/>
    <property type="match status" value="1"/>
</dbReference>
<dbReference type="NCBIfam" id="TIGR00997">
    <property type="entry name" value="ispZ"/>
    <property type="match status" value="1"/>
</dbReference>
<dbReference type="EMBL" id="PJRP01000021">
    <property type="protein sequence ID" value="PLP97022.1"/>
    <property type="molecule type" value="Genomic_DNA"/>
</dbReference>
<protein>
    <recommendedName>
        <fullName evidence="5">Inner membrane-spanning protein YciB</fullName>
    </recommendedName>
</protein>
<comment type="caution">
    <text evidence="6">The sequence shown here is derived from an EMBL/GenBank/DDBJ whole genome shotgun (WGS) entry which is preliminary data.</text>
</comment>
<comment type="function">
    <text evidence="5">Plays a role in cell envelope biogenesis, maintenance of cell envelope integrity and membrane homeostasis.</text>
</comment>
<sequence>MKFLFDLFPVILFFVAFKLFGIYPATAAAIVATVLQIAWVRIRHGKVEPMQWVSLLIIGVFGGATIVLHNETFIKWKPTVLYWLFAVTLIGSVIGWRKNLIRAMMEKQVTMPDAMWGRLNVAWAAFFAAMGVLNLYVAYQFSTDTWVNFKLFGSMGLMVVFIVAQSIWLSRHIEENPSQEGRSE</sequence>
<feature type="transmembrane region" description="Helical" evidence="5">
    <location>
        <begin position="52"/>
        <end position="68"/>
    </location>
</feature>
<keyword evidence="3 5" id="KW-1133">Transmembrane helix</keyword>
<dbReference type="AlphaFoldDB" id="A0A2N5C486"/>
<keyword evidence="5" id="KW-0997">Cell inner membrane</keyword>
<reference evidence="6 7" key="1">
    <citation type="submission" date="2017-12" db="EMBL/GenBank/DDBJ databases">
        <title>Genome sequence of the active heterotrophic nitrifier-denitrifier, Cupriavidus pauculus UM1.</title>
        <authorList>
            <person name="Putonti C."/>
            <person name="Castignetti D."/>
        </authorList>
    </citation>
    <scope>NUCLEOTIDE SEQUENCE [LARGE SCALE GENOMIC DNA]</scope>
    <source>
        <strain evidence="6 7">UM1</strain>
    </source>
</reference>
<dbReference type="OrthoDB" id="9788219at2"/>
<keyword evidence="4 5" id="KW-0472">Membrane</keyword>
<proteinExistence type="inferred from homology"/>
<keyword evidence="2 5" id="KW-0812">Transmembrane</keyword>
<gene>
    <name evidence="5" type="primary">yciB</name>
    <name evidence="6" type="ORF">CYJ10_29750</name>
</gene>
<evidence type="ECO:0000256" key="2">
    <source>
        <dbReference type="ARBA" id="ARBA00022692"/>
    </source>
</evidence>
<evidence type="ECO:0000256" key="3">
    <source>
        <dbReference type="ARBA" id="ARBA00022989"/>
    </source>
</evidence>
<feature type="transmembrane region" description="Helical" evidence="5">
    <location>
        <begin position="80"/>
        <end position="96"/>
    </location>
</feature>
<comment type="subcellular location">
    <subcellularLocation>
        <location evidence="5">Cell inner membrane</location>
        <topology evidence="5">Multi-pass membrane protein</topology>
    </subcellularLocation>
</comment>
<dbReference type="NCBIfam" id="NF001325">
    <property type="entry name" value="PRK00259.1-3"/>
    <property type="match status" value="1"/>
</dbReference>
<feature type="transmembrane region" description="Helical" evidence="5">
    <location>
        <begin position="151"/>
        <end position="169"/>
    </location>
</feature>
<dbReference type="PANTHER" id="PTHR36917:SF1">
    <property type="entry name" value="INNER MEMBRANE-SPANNING PROTEIN YCIB"/>
    <property type="match status" value="1"/>
</dbReference>
<evidence type="ECO:0000313" key="7">
    <source>
        <dbReference type="Proteomes" id="UP000234341"/>
    </source>
</evidence>
<feature type="transmembrane region" description="Helical" evidence="5">
    <location>
        <begin position="117"/>
        <end position="139"/>
    </location>
</feature>
<dbReference type="STRING" id="82633.GCA_000974605_02912"/>
<evidence type="ECO:0000256" key="4">
    <source>
        <dbReference type="ARBA" id="ARBA00023136"/>
    </source>
</evidence>
<keyword evidence="1 5" id="KW-1003">Cell membrane</keyword>
<dbReference type="Proteomes" id="UP000234341">
    <property type="component" value="Unassembled WGS sequence"/>
</dbReference>
<organism evidence="6 7">
    <name type="scientific">Cupriavidus pauculus</name>
    <dbReference type="NCBI Taxonomy" id="82633"/>
    <lineage>
        <taxon>Bacteria</taxon>
        <taxon>Pseudomonadati</taxon>
        <taxon>Pseudomonadota</taxon>
        <taxon>Betaproteobacteria</taxon>
        <taxon>Burkholderiales</taxon>
        <taxon>Burkholderiaceae</taxon>
        <taxon>Cupriavidus</taxon>
    </lineage>
</organism>
<dbReference type="HAMAP" id="MF_00189">
    <property type="entry name" value="YciB"/>
    <property type="match status" value="1"/>
</dbReference>
<dbReference type="Pfam" id="PF04279">
    <property type="entry name" value="IspA"/>
    <property type="match status" value="1"/>
</dbReference>
<dbReference type="RefSeq" id="WP_101685029.1">
    <property type="nucleotide sequence ID" value="NZ_PJRP01000021.1"/>
</dbReference>
<dbReference type="GO" id="GO:0005886">
    <property type="term" value="C:plasma membrane"/>
    <property type="evidence" value="ECO:0007669"/>
    <property type="project" value="UniProtKB-SubCell"/>
</dbReference>
<comment type="similarity">
    <text evidence="5">Belongs to the YciB family.</text>
</comment>
<evidence type="ECO:0000256" key="1">
    <source>
        <dbReference type="ARBA" id="ARBA00022475"/>
    </source>
</evidence>
<dbReference type="InterPro" id="IPR006008">
    <property type="entry name" value="YciB"/>
</dbReference>
<evidence type="ECO:0000256" key="5">
    <source>
        <dbReference type="HAMAP-Rule" id="MF_00189"/>
    </source>
</evidence>
<accession>A0A2N5C486</accession>
<name>A0A2N5C486_9BURK</name>
<evidence type="ECO:0000313" key="6">
    <source>
        <dbReference type="EMBL" id="PLP97022.1"/>
    </source>
</evidence>
<feature type="transmembrane region" description="Helical" evidence="5">
    <location>
        <begin position="20"/>
        <end position="40"/>
    </location>
</feature>